<dbReference type="Pfam" id="PF09994">
    <property type="entry name" value="T6SS_Tle1-like_cat"/>
    <property type="match status" value="1"/>
</dbReference>
<dbReference type="InterPro" id="IPR018712">
    <property type="entry name" value="Tle1-like_cat"/>
</dbReference>
<comment type="caution">
    <text evidence="2">The sequence shown here is derived from an EMBL/GenBank/DDBJ whole genome shotgun (WGS) entry which is preliminary data.</text>
</comment>
<name>A0ABT7Q5Q0_9GAMM</name>
<accession>A0ABT7Q5Q0</accession>
<dbReference type="Proteomes" id="UP001168107">
    <property type="component" value="Unassembled WGS sequence"/>
</dbReference>
<reference evidence="2" key="1">
    <citation type="submission" date="2024-05" db="EMBL/GenBank/DDBJ databases">
        <title>WGS of Aeromonas isolates.</title>
        <authorList>
            <person name="Lee H."/>
        </authorList>
    </citation>
    <scope>NUCLEOTIDE SEQUENCE</scope>
    <source>
        <strain evidence="2">SU58-3</strain>
    </source>
</reference>
<dbReference type="EMBL" id="JAOPLL010000030">
    <property type="protein sequence ID" value="MDM5074654.1"/>
    <property type="molecule type" value="Genomic_DNA"/>
</dbReference>
<protein>
    <submittedName>
        <fullName evidence="2">DUF2235 domain-containing protein</fullName>
    </submittedName>
</protein>
<dbReference type="RefSeq" id="WP_254196506.1">
    <property type="nucleotide sequence ID" value="NZ_JAOPLL010000030.1"/>
</dbReference>
<dbReference type="PANTHER" id="PTHR33840:SF1">
    <property type="entry name" value="TLE1 PHOSPHOLIPASE DOMAIN-CONTAINING PROTEIN"/>
    <property type="match status" value="1"/>
</dbReference>
<keyword evidence="3" id="KW-1185">Reference proteome</keyword>
<evidence type="ECO:0000313" key="3">
    <source>
        <dbReference type="Proteomes" id="UP001168107"/>
    </source>
</evidence>
<feature type="domain" description="T6SS Phospholipase effector Tle1-like catalytic" evidence="1">
    <location>
        <begin position="339"/>
        <end position="431"/>
    </location>
</feature>
<proteinExistence type="predicted"/>
<evidence type="ECO:0000313" key="2">
    <source>
        <dbReference type="EMBL" id="MDM5074654.1"/>
    </source>
</evidence>
<gene>
    <name evidence="2" type="ORF">OB935_22915</name>
</gene>
<organism evidence="2 3">
    <name type="scientific">Aeromonas bestiarum</name>
    <dbReference type="NCBI Taxonomy" id="105751"/>
    <lineage>
        <taxon>Bacteria</taxon>
        <taxon>Pseudomonadati</taxon>
        <taxon>Pseudomonadota</taxon>
        <taxon>Gammaproteobacteria</taxon>
        <taxon>Aeromonadales</taxon>
        <taxon>Aeromonadaceae</taxon>
        <taxon>Aeromonas</taxon>
    </lineage>
</organism>
<dbReference type="PANTHER" id="PTHR33840">
    <property type="match status" value="1"/>
</dbReference>
<sequence>MAISAHCIPCEKNNCWIEIDVRDEQNRSFKGQKATLTDATGTSKTVTLKDGPTLVQGFAVGPVTVKLETQPWLKVAQSREALKEGETSQVPAYTDKLFGHDDVKREHIKVTSGDLCLTDPEQPLPEGHKAGQAQPPRFITKHSYVIEVKGYQLNTLRIGVFFDGTANNSFKHEEGKAALEAFLAQCSDPLEQERMRQQCMAGEVSFSDTSQANDVTNIGKAYDLYQLPQQGRLTVPVYIDGIGTESGQGDSTLIGQGMDGGATSSYGKVMLACREKIVNEVKRILKNVLPTLGCIHKLEFDVFGFSRGASAARQFVNTLDQQADHPLVEAVAKETSIRLKAGFDWASREDCRIKFVGLFDTVCSSLLEARSVTLAPDCAERVVHLTAKDEWRYFFALTRITNDVEGKKIASNFTELALPGCHSDIGGGYYSRWSLRNPNSDPALTEQKAIKLFQSMEPAGTRPEQSVAYQRAMDYAQAKLSQGWGNGVTVLPSPASDPVKGKLNLRVRTLNRPEFGWKRPLEVSVTVLINRVVEGEYSRIPLHIMVEAARAAGVPVQEWKADNRDLMLESGAPMRPRIDLSKLDEHWVNAGSEAGVAKDLSQQLPDDVYRYLRFEYLHHSADDGIVNGANRIKGQEARRMISNLEGGK</sequence>
<evidence type="ECO:0000259" key="1">
    <source>
        <dbReference type="Pfam" id="PF09994"/>
    </source>
</evidence>